<reference evidence="3" key="2">
    <citation type="submission" date="2015-08" db="EMBL/GenBank/DDBJ databases">
        <title>Complete DNA Sequence of Pseudomonas syringae pv. actinidiae, the Causal Agent of Kiwifruit Canker Disease.</title>
        <authorList>
            <person name="Rikkerink E.H.A."/>
            <person name="Fineran P.C."/>
        </authorList>
    </citation>
    <scope>NUCLEOTIDE SEQUENCE</scope>
    <source>
        <strain evidence="3">SkMP5</strain>
    </source>
</reference>
<protein>
    <submittedName>
        <fullName evidence="3">Uncharacterized protein</fullName>
    </submittedName>
</protein>
<feature type="compositionally biased region" description="Polar residues" evidence="1">
    <location>
        <begin position="45"/>
        <end position="61"/>
    </location>
</feature>
<keyword evidence="4" id="KW-1185">Reference proteome</keyword>
<sequence length="101" mass="11542">MEDAVRQLRHVLPEIHDMPKPQLARQQEALAPQREHFAVLQRQVEQWQPPTPSGSPCTSMRSWPPRQEAVRTVMLFLARRASQAERSPRAMRAAVAIAAVR</sequence>
<dbReference type="RefSeq" id="WP_062535433.1">
    <property type="nucleotide sequence ID" value="NZ_DF970162.1"/>
</dbReference>
<dbReference type="HOGENOM" id="CLU_2288331_0_0_6"/>
<evidence type="ECO:0000256" key="1">
    <source>
        <dbReference type="SAM" id="MobiDB-lite"/>
    </source>
</evidence>
<name>A0A0K8QLH4_9GAMM</name>
<accession>A0A0K8QLH4</accession>
<evidence type="ECO:0000313" key="3">
    <source>
        <dbReference type="EMBL" id="GAP65566.1"/>
    </source>
</evidence>
<evidence type="ECO:0000313" key="2">
    <source>
        <dbReference type="EMBL" id="GAN44968.1"/>
    </source>
</evidence>
<evidence type="ECO:0000313" key="4">
    <source>
        <dbReference type="Proteomes" id="UP000253740"/>
    </source>
</evidence>
<feature type="region of interest" description="Disordered" evidence="1">
    <location>
        <begin position="45"/>
        <end position="64"/>
    </location>
</feature>
<dbReference type="Proteomes" id="UP000253740">
    <property type="component" value="Unassembled WGS sequence"/>
</dbReference>
<dbReference type="STRING" id="1475481.GCA_000953855_00868"/>
<gene>
    <name evidence="2" type="ORF">MBSD_1506</name>
    <name evidence="3" type="ORF">MBSD_n0856</name>
</gene>
<dbReference type="EMBL" id="DF952379">
    <property type="protein sequence ID" value="GAN44968.1"/>
    <property type="molecule type" value="Genomic_DNA"/>
</dbReference>
<reference evidence="2" key="1">
    <citation type="submission" date="2015-03" db="EMBL/GenBank/DDBJ databases">
        <title>Draft genome sequence of Mizugakiibacter sediminis skMP5.</title>
        <authorList>
            <person name="Watanabe T."/>
            <person name="Kojima H."/>
            <person name="Fukui M."/>
        </authorList>
    </citation>
    <scope>NUCLEOTIDE SEQUENCE</scope>
    <source>
        <strain evidence="2">SkMP5</strain>
    </source>
</reference>
<organism evidence="3">
    <name type="scientific">Mizugakiibacter sediminis</name>
    <dbReference type="NCBI Taxonomy" id="1475481"/>
    <lineage>
        <taxon>Bacteria</taxon>
        <taxon>Pseudomonadati</taxon>
        <taxon>Pseudomonadota</taxon>
        <taxon>Gammaproteobacteria</taxon>
        <taxon>Lysobacterales</taxon>
        <taxon>Rhodanobacteraceae</taxon>
        <taxon>Mizugakiibacter</taxon>
    </lineage>
</organism>
<dbReference type="EMBL" id="DF970162">
    <property type="protein sequence ID" value="GAP65566.1"/>
    <property type="molecule type" value="Genomic_DNA"/>
</dbReference>
<dbReference type="AlphaFoldDB" id="A0A0K8QLH4"/>
<proteinExistence type="predicted"/>